<evidence type="ECO:0000256" key="1">
    <source>
        <dbReference type="SAM" id="MobiDB-lite"/>
    </source>
</evidence>
<organism evidence="2 3">
    <name type="scientific">Potamilus streckersoni</name>
    <dbReference type="NCBI Taxonomy" id="2493646"/>
    <lineage>
        <taxon>Eukaryota</taxon>
        <taxon>Metazoa</taxon>
        <taxon>Spiralia</taxon>
        <taxon>Lophotrochozoa</taxon>
        <taxon>Mollusca</taxon>
        <taxon>Bivalvia</taxon>
        <taxon>Autobranchia</taxon>
        <taxon>Heteroconchia</taxon>
        <taxon>Palaeoheterodonta</taxon>
        <taxon>Unionida</taxon>
        <taxon>Unionoidea</taxon>
        <taxon>Unionidae</taxon>
        <taxon>Ambleminae</taxon>
        <taxon>Lampsilini</taxon>
        <taxon>Potamilus</taxon>
    </lineage>
</organism>
<reference evidence="2" key="3">
    <citation type="submission" date="2023-05" db="EMBL/GenBank/DDBJ databases">
        <authorList>
            <person name="Smith C.H."/>
        </authorList>
    </citation>
    <scope>NUCLEOTIDE SEQUENCE</scope>
    <source>
        <strain evidence="2">CHS0354</strain>
        <tissue evidence="2">Mantle</tissue>
    </source>
</reference>
<protein>
    <submittedName>
        <fullName evidence="2">Uncharacterized protein</fullName>
    </submittedName>
</protein>
<keyword evidence="3" id="KW-1185">Reference proteome</keyword>
<accession>A0AAE0T2K9</accession>
<proteinExistence type="predicted"/>
<feature type="region of interest" description="Disordered" evidence="1">
    <location>
        <begin position="128"/>
        <end position="150"/>
    </location>
</feature>
<sequence length="150" mass="17279">MHNPLKWYGITWLIHNPVLRNQMKNAKQTQQPEVRNQLGTILSTGRERAEKTRGKYNHKGYTTSWRTHNPLVWNLIENTKQIQQSEVRNQLASTQSSGMERAGKHNANTTTVVRTQLENNEIQQPDVQTQLANTQSSGWEPSGKQSKYNN</sequence>
<dbReference type="EMBL" id="JAEAOA010001484">
    <property type="protein sequence ID" value="KAK3602647.1"/>
    <property type="molecule type" value="Genomic_DNA"/>
</dbReference>
<reference evidence="2" key="1">
    <citation type="journal article" date="2021" name="Genome Biol. Evol.">
        <title>A High-Quality Reference Genome for a Parasitic Bivalve with Doubly Uniparental Inheritance (Bivalvia: Unionida).</title>
        <authorList>
            <person name="Smith C.H."/>
        </authorList>
    </citation>
    <scope>NUCLEOTIDE SEQUENCE</scope>
    <source>
        <strain evidence="2">CHS0354</strain>
    </source>
</reference>
<gene>
    <name evidence="2" type="ORF">CHS0354_024969</name>
</gene>
<name>A0AAE0T2K9_9BIVA</name>
<comment type="caution">
    <text evidence="2">The sequence shown here is derived from an EMBL/GenBank/DDBJ whole genome shotgun (WGS) entry which is preliminary data.</text>
</comment>
<dbReference type="AlphaFoldDB" id="A0AAE0T2K9"/>
<evidence type="ECO:0000313" key="2">
    <source>
        <dbReference type="EMBL" id="KAK3602647.1"/>
    </source>
</evidence>
<evidence type="ECO:0000313" key="3">
    <source>
        <dbReference type="Proteomes" id="UP001195483"/>
    </source>
</evidence>
<dbReference type="Proteomes" id="UP001195483">
    <property type="component" value="Unassembled WGS sequence"/>
</dbReference>
<reference evidence="2" key="2">
    <citation type="journal article" date="2021" name="Genome Biol. Evol.">
        <title>Developing a high-quality reference genome for a parasitic bivalve with doubly uniparental inheritance (Bivalvia: Unionida).</title>
        <authorList>
            <person name="Smith C.H."/>
        </authorList>
    </citation>
    <scope>NUCLEOTIDE SEQUENCE</scope>
    <source>
        <strain evidence="2">CHS0354</strain>
        <tissue evidence="2">Mantle</tissue>
    </source>
</reference>